<evidence type="ECO:0000256" key="5">
    <source>
        <dbReference type="ARBA" id="ARBA00004692"/>
    </source>
</evidence>
<evidence type="ECO:0000313" key="16">
    <source>
        <dbReference type="Proteomes" id="UP001595621"/>
    </source>
</evidence>
<dbReference type="CDD" id="cd00544">
    <property type="entry name" value="CobU"/>
    <property type="match status" value="1"/>
</dbReference>
<evidence type="ECO:0000256" key="13">
    <source>
        <dbReference type="ARBA" id="ARBA00023134"/>
    </source>
</evidence>
<evidence type="ECO:0000256" key="7">
    <source>
        <dbReference type="ARBA" id="ARBA00007490"/>
    </source>
</evidence>
<keyword evidence="11 14" id="KW-0418">Kinase</keyword>
<comment type="similarity">
    <text evidence="7 14">Belongs to the CobU/CobP family.</text>
</comment>
<organism evidence="15 16">
    <name type="scientific">Shewanella submarina</name>
    <dbReference type="NCBI Taxonomy" id="2016376"/>
    <lineage>
        <taxon>Bacteria</taxon>
        <taxon>Pseudomonadati</taxon>
        <taxon>Pseudomonadota</taxon>
        <taxon>Gammaproteobacteria</taxon>
        <taxon>Alteromonadales</taxon>
        <taxon>Shewanellaceae</taxon>
        <taxon>Shewanella</taxon>
    </lineage>
</organism>
<evidence type="ECO:0000256" key="2">
    <source>
        <dbReference type="ARBA" id="ARBA00000711"/>
    </source>
</evidence>
<dbReference type="SUPFAM" id="SSF52540">
    <property type="entry name" value="P-loop containing nucleoside triphosphate hydrolases"/>
    <property type="match status" value="1"/>
</dbReference>
<evidence type="ECO:0000256" key="9">
    <source>
        <dbReference type="ARBA" id="ARBA00022679"/>
    </source>
</evidence>
<evidence type="ECO:0000256" key="11">
    <source>
        <dbReference type="ARBA" id="ARBA00022777"/>
    </source>
</evidence>
<dbReference type="PANTHER" id="PTHR34848">
    <property type="match status" value="1"/>
</dbReference>
<protein>
    <recommendedName>
        <fullName evidence="14">Bifunctional adenosylcobalamin biosynthesis protein</fullName>
        <ecNumber evidence="14">2.7.1.156</ecNumber>
        <ecNumber evidence="14">2.7.7.62</ecNumber>
    </recommendedName>
</protein>
<gene>
    <name evidence="15" type="primary">cobU</name>
    <name evidence="15" type="ORF">ACFOE0_02360</name>
</gene>
<dbReference type="PANTHER" id="PTHR34848:SF1">
    <property type="entry name" value="BIFUNCTIONAL ADENOSYLCOBALAMIN BIOSYNTHESIS PROTEIN COBU"/>
    <property type="match status" value="1"/>
</dbReference>
<dbReference type="EC" id="2.7.1.156" evidence="14"/>
<keyword evidence="8 14" id="KW-0169">Cobalamin biosynthesis</keyword>
<evidence type="ECO:0000256" key="8">
    <source>
        <dbReference type="ARBA" id="ARBA00022573"/>
    </source>
</evidence>
<dbReference type="InterPro" id="IPR027417">
    <property type="entry name" value="P-loop_NTPase"/>
</dbReference>
<evidence type="ECO:0000313" key="15">
    <source>
        <dbReference type="EMBL" id="MFC3137035.1"/>
    </source>
</evidence>
<keyword evidence="15" id="KW-0548">Nucleotidyltransferase</keyword>
<reference evidence="16" key="1">
    <citation type="journal article" date="2019" name="Int. J. Syst. Evol. Microbiol.">
        <title>The Global Catalogue of Microorganisms (GCM) 10K type strain sequencing project: providing services to taxonomists for standard genome sequencing and annotation.</title>
        <authorList>
            <consortium name="The Broad Institute Genomics Platform"/>
            <consortium name="The Broad Institute Genome Sequencing Center for Infectious Disease"/>
            <person name="Wu L."/>
            <person name="Ma J."/>
        </authorList>
    </citation>
    <scope>NUCLEOTIDE SEQUENCE [LARGE SCALE GENOMIC DNA]</scope>
    <source>
        <strain evidence="16">KCTC 52277</strain>
    </source>
</reference>
<comment type="catalytic activity">
    <reaction evidence="1 14">
        <text>adenosylcob(III)inamide + ATP = adenosylcob(III)inamide phosphate + ADP + H(+)</text>
        <dbReference type="Rhea" id="RHEA:15769"/>
        <dbReference type="ChEBI" id="CHEBI:2480"/>
        <dbReference type="ChEBI" id="CHEBI:15378"/>
        <dbReference type="ChEBI" id="CHEBI:30616"/>
        <dbReference type="ChEBI" id="CHEBI:58502"/>
        <dbReference type="ChEBI" id="CHEBI:456216"/>
        <dbReference type="EC" id="2.7.1.156"/>
    </reaction>
</comment>
<dbReference type="RefSeq" id="WP_248937349.1">
    <property type="nucleotide sequence ID" value="NZ_JAKILF010000008.1"/>
</dbReference>
<evidence type="ECO:0000256" key="4">
    <source>
        <dbReference type="ARBA" id="ARBA00003889"/>
    </source>
</evidence>
<comment type="catalytic activity">
    <reaction evidence="2 14">
        <text>adenosylcob(III)inamide phosphate + GTP + H(+) = adenosylcob(III)inamide-GDP + diphosphate</text>
        <dbReference type="Rhea" id="RHEA:22712"/>
        <dbReference type="ChEBI" id="CHEBI:15378"/>
        <dbReference type="ChEBI" id="CHEBI:33019"/>
        <dbReference type="ChEBI" id="CHEBI:37565"/>
        <dbReference type="ChEBI" id="CHEBI:58502"/>
        <dbReference type="ChEBI" id="CHEBI:60487"/>
        <dbReference type="EC" id="2.7.7.62"/>
    </reaction>
</comment>
<comment type="catalytic activity">
    <reaction evidence="3">
        <text>adenosylcob(III)inamide + GTP = adenosylcob(III)inamide phosphate + GDP + H(+)</text>
        <dbReference type="Rhea" id="RHEA:15765"/>
        <dbReference type="ChEBI" id="CHEBI:2480"/>
        <dbReference type="ChEBI" id="CHEBI:15378"/>
        <dbReference type="ChEBI" id="CHEBI:37565"/>
        <dbReference type="ChEBI" id="CHEBI:58189"/>
        <dbReference type="ChEBI" id="CHEBI:58502"/>
        <dbReference type="EC" id="2.7.1.156"/>
    </reaction>
</comment>
<name>A0ABV7GAH4_9GAMM</name>
<evidence type="ECO:0000256" key="14">
    <source>
        <dbReference type="PIRNR" id="PIRNR006135"/>
    </source>
</evidence>
<dbReference type="Gene3D" id="3.40.50.300">
    <property type="entry name" value="P-loop containing nucleotide triphosphate hydrolases"/>
    <property type="match status" value="1"/>
</dbReference>
<dbReference type="EC" id="2.7.7.62" evidence="14"/>
<evidence type="ECO:0000256" key="3">
    <source>
        <dbReference type="ARBA" id="ARBA00001522"/>
    </source>
</evidence>
<keyword evidence="12 14" id="KW-0067">ATP-binding</keyword>
<dbReference type="GO" id="GO:0043752">
    <property type="term" value="F:adenosylcobinamide kinase activity"/>
    <property type="evidence" value="ECO:0007669"/>
    <property type="project" value="UniProtKB-EC"/>
</dbReference>
<evidence type="ECO:0000256" key="10">
    <source>
        <dbReference type="ARBA" id="ARBA00022741"/>
    </source>
</evidence>
<dbReference type="Proteomes" id="UP001595621">
    <property type="component" value="Unassembled WGS sequence"/>
</dbReference>
<keyword evidence="13 14" id="KW-0342">GTP-binding</keyword>
<dbReference type="EMBL" id="JBHRTD010000001">
    <property type="protein sequence ID" value="MFC3137035.1"/>
    <property type="molecule type" value="Genomic_DNA"/>
</dbReference>
<sequence>MIHLVIGGARSGKSRFAEARVGEFAARGYECHYFATAQGLDEEMQHRIQRHQQDRLGSDIYWHNHEVGVDLLPALQQHTSDNRVILVDCLTLWLTGLLCEEHEEYHDESDNHSHSLISQHIDALQEALGQVPGEVILVSNEVGSGIVPLGQLSRQFVDEAGRMNQAIAAIAQKVTLVVAGLPVELKG</sequence>
<evidence type="ECO:0000256" key="6">
    <source>
        <dbReference type="ARBA" id="ARBA00005159"/>
    </source>
</evidence>
<keyword evidence="10 14" id="KW-0547">Nucleotide-binding</keyword>
<evidence type="ECO:0000256" key="12">
    <source>
        <dbReference type="ARBA" id="ARBA00022840"/>
    </source>
</evidence>
<keyword evidence="16" id="KW-1185">Reference proteome</keyword>
<dbReference type="GO" id="GO:0008820">
    <property type="term" value="F:cobinamide phosphate guanylyltransferase activity"/>
    <property type="evidence" value="ECO:0007669"/>
    <property type="project" value="UniProtKB-EC"/>
</dbReference>
<dbReference type="NCBIfam" id="NF004469">
    <property type="entry name" value="PRK05800.1"/>
    <property type="match status" value="1"/>
</dbReference>
<dbReference type="PIRSF" id="PIRSF006135">
    <property type="entry name" value="CobU"/>
    <property type="match status" value="1"/>
</dbReference>
<comment type="pathway">
    <text evidence="5 14">Cofactor biosynthesis; adenosylcobalamin biosynthesis; adenosylcobalamin from cob(II)yrinate a,c-diamide: step 6/7.</text>
</comment>
<dbReference type="Pfam" id="PF02283">
    <property type="entry name" value="CobU"/>
    <property type="match status" value="1"/>
</dbReference>
<dbReference type="InterPro" id="IPR003203">
    <property type="entry name" value="CobU/CobP"/>
</dbReference>
<proteinExistence type="inferred from homology"/>
<comment type="function">
    <text evidence="4 14">Catalyzes ATP-dependent phosphorylation of adenosylcobinamide and addition of GMP to adenosylcobinamide phosphate.</text>
</comment>
<evidence type="ECO:0000256" key="1">
    <source>
        <dbReference type="ARBA" id="ARBA00000312"/>
    </source>
</evidence>
<comment type="caution">
    <text evidence="15">The sequence shown here is derived from an EMBL/GenBank/DDBJ whole genome shotgun (WGS) entry which is preliminary data.</text>
</comment>
<keyword evidence="9 14" id="KW-0808">Transferase</keyword>
<accession>A0ABV7GAH4</accession>
<comment type="pathway">
    <text evidence="6 14">Cofactor biosynthesis; adenosylcobalamin biosynthesis; adenosylcobalamin from cob(II)yrinate a,c-diamide: step 5/7.</text>
</comment>